<dbReference type="Gene3D" id="3.40.1350.60">
    <property type="match status" value="1"/>
</dbReference>
<dbReference type="Gene3D" id="2.40.50.580">
    <property type="match status" value="1"/>
</dbReference>
<dbReference type="GO" id="GO:0003677">
    <property type="term" value="F:DNA binding"/>
    <property type="evidence" value="ECO:0007669"/>
    <property type="project" value="InterPro"/>
</dbReference>
<evidence type="ECO:0000256" key="1">
    <source>
        <dbReference type="HAMAP-Rule" id="MF_00095"/>
    </source>
</evidence>
<comment type="caution">
    <text evidence="4">The sequence shown here is derived from an EMBL/GenBank/DDBJ whole genome shotgun (WGS) entry which is preliminary data.</text>
</comment>
<dbReference type="Pfam" id="PF03749">
    <property type="entry name" value="SfsA"/>
    <property type="match status" value="1"/>
</dbReference>
<dbReference type="AlphaFoldDB" id="A0A9J6P7S3"/>
<dbReference type="InterPro" id="IPR040452">
    <property type="entry name" value="SfsA_C"/>
</dbReference>
<comment type="similarity">
    <text evidence="1">Belongs to the SfsA family.</text>
</comment>
<name>A0A9J6P7S3_9PROT</name>
<feature type="domain" description="Sugar fermentation stimulation protein C-terminal" evidence="2">
    <location>
        <begin position="83"/>
        <end position="221"/>
    </location>
</feature>
<evidence type="ECO:0000313" key="4">
    <source>
        <dbReference type="EMBL" id="MCP1335060.1"/>
    </source>
</evidence>
<evidence type="ECO:0000259" key="3">
    <source>
        <dbReference type="Pfam" id="PF17746"/>
    </source>
</evidence>
<proteinExistence type="inferred from homology"/>
<reference evidence="4" key="1">
    <citation type="submission" date="2022-06" db="EMBL/GenBank/DDBJ databases">
        <title>Isolation and Genomics of Futiania mangrovii gen. nov., sp. nov., a Rare and Metabolically-versatile member in the Class Alphaproteobacteria.</title>
        <authorList>
            <person name="Liu L."/>
            <person name="Huang W.-C."/>
            <person name="Pan J."/>
            <person name="Li J."/>
            <person name="Huang Y."/>
            <person name="Du H."/>
            <person name="Liu Y."/>
            <person name="Li M."/>
        </authorList>
    </citation>
    <scope>NUCLEOTIDE SEQUENCE</scope>
    <source>
        <strain evidence="4">FT118</strain>
    </source>
</reference>
<dbReference type="Proteomes" id="UP001055804">
    <property type="component" value="Unassembled WGS sequence"/>
</dbReference>
<evidence type="ECO:0000313" key="5">
    <source>
        <dbReference type="Proteomes" id="UP001055804"/>
    </source>
</evidence>
<dbReference type="RefSeq" id="WP_269331018.1">
    <property type="nucleotide sequence ID" value="NZ_JAMZFT010000001.1"/>
</dbReference>
<dbReference type="InterPro" id="IPR041465">
    <property type="entry name" value="SfsA_N"/>
</dbReference>
<keyword evidence="5" id="KW-1185">Reference proteome</keyword>
<dbReference type="PANTHER" id="PTHR30545">
    <property type="entry name" value="SUGAR FERMENTATION STIMULATION PROTEIN A"/>
    <property type="match status" value="1"/>
</dbReference>
<dbReference type="PANTHER" id="PTHR30545:SF2">
    <property type="entry name" value="SUGAR FERMENTATION STIMULATION PROTEIN A"/>
    <property type="match status" value="1"/>
</dbReference>
<dbReference type="Pfam" id="PF17746">
    <property type="entry name" value="SfsA_N"/>
    <property type="match status" value="1"/>
</dbReference>
<dbReference type="HAMAP" id="MF_00095">
    <property type="entry name" value="SfsA"/>
    <property type="match status" value="1"/>
</dbReference>
<dbReference type="EMBL" id="JAMZFT010000001">
    <property type="protein sequence ID" value="MCP1335060.1"/>
    <property type="molecule type" value="Genomic_DNA"/>
</dbReference>
<dbReference type="InterPro" id="IPR005224">
    <property type="entry name" value="SfsA"/>
</dbReference>
<sequence>MQFPRPLVPARLIRRYKRFLADVTLADGRDVTVSCPNPGAMLGLAEPGMEVFLEAHEGTSRKYPLSLELVRADATLVGINTGRPNGLAAEAIAAGLVPEVPAGAPLRREVKYGASSRIDLLAEPPGAPPLYIEVKNVHLRRREGLAEFPDSVTARGAKHLREMSDMVAQGARALMLYIVQRDDCERFALAGDLDPAYAAAFAEARAAGVEVAVCACRIAPDEIVPVRRLALDV</sequence>
<evidence type="ECO:0000259" key="2">
    <source>
        <dbReference type="Pfam" id="PF03749"/>
    </source>
</evidence>
<feature type="domain" description="SfsA N-terminal OB" evidence="3">
    <location>
        <begin position="13"/>
        <end position="79"/>
    </location>
</feature>
<dbReference type="CDD" id="cd22359">
    <property type="entry name" value="SfsA-like_bacterial"/>
    <property type="match status" value="1"/>
</dbReference>
<accession>A0A9J6P7S3</accession>
<dbReference type="NCBIfam" id="TIGR00230">
    <property type="entry name" value="sfsA"/>
    <property type="match status" value="1"/>
</dbReference>
<organism evidence="4 5">
    <name type="scientific">Futiania mangrovi</name>
    <dbReference type="NCBI Taxonomy" id="2959716"/>
    <lineage>
        <taxon>Bacteria</taxon>
        <taxon>Pseudomonadati</taxon>
        <taxon>Pseudomonadota</taxon>
        <taxon>Alphaproteobacteria</taxon>
        <taxon>Futianiales</taxon>
        <taxon>Futianiaceae</taxon>
        <taxon>Futiania</taxon>
    </lineage>
</organism>
<protein>
    <recommendedName>
        <fullName evidence="1">Sugar fermentation stimulation protein homolog</fullName>
    </recommendedName>
</protein>
<gene>
    <name evidence="1 4" type="primary">sfsA</name>
    <name evidence="4" type="ORF">NJQ99_01405</name>
</gene>